<dbReference type="Gene3D" id="3.30.565.10">
    <property type="entry name" value="Histidine kinase-like ATPase, C-terminal domain"/>
    <property type="match status" value="1"/>
</dbReference>
<evidence type="ECO:0000256" key="2">
    <source>
        <dbReference type="ARBA" id="ARBA00004651"/>
    </source>
</evidence>
<evidence type="ECO:0000256" key="8">
    <source>
        <dbReference type="ARBA" id="ARBA00022777"/>
    </source>
</evidence>
<dbReference type="PANTHER" id="PTHR44936">
    <property type="entry name" value="SENSOR PROTEIN CREC"/>
    <property type="match status" value="1"/>
</dbReference>
<keyword evidence="5" id="KW-0597">Phosphoprotein</keyword>
<dbReference type="InterPro" id="IPR004358">
    <property type="entry name" value="Sig_transdc_His_kin-like_C"/>
</dbReference>
<dbReference type="PATRIC" id="fig|1317118.6.peg.3689"/>
<keyword evidence="9" id="KW-0067">ATP-binding</keyword>
<feature type="transmembrane region" description="Helical" evidence="10">
    <location>
        <begin position="12"/>
        <end position="33"/>
    </location>
</feature>
<dbReference type="EMBL" id="AQQW01000014">
    <property type="protein sequence ID" value="ETW11215.1"/>
    <property type="molecule type" value="Genomic_DNA"/>
</dbReference>
<dbReference type="InterPro" id="IPR050980">
    <property type="entry name" value="2C_sensor_his_kinase"/>
</dbReference>
<dbReference type="SUPFAM" id="SSF158472">
    <property type="entry name" value="HAMP domain-like"/>
    <property type="match status" value="1"/>
</dbReference>
<comment type="catalytic activity">
    <reaction evidence="1">
        <text>ATP + protein L-histidine = ADP + protein N-phospho-L-histidine.</text>
        <dbReference type="EC" id="2.7.13.3"/>
    </reaction>
</comment>
<sequence>MNLRLPGGLRAQIVVLVIAALAIAQAISLWLFVDERSLAIRAALGFEAAGRAANVARLIEEAPPALHSSILRAANSPLVRFDMAPNSEIEHTDHADPQIEGRVRALLGDSFSRDVRVELHTVNGPMLPLPYLAPELAEVHRAMMRGELSAIEMNLSIALLNGEWLNVGTRFERPPLQWPFFSTFTFGLTAALILVVLFWYILTRLTHPLRSLAKAAEALGRGEDLSPLALQGPTEVRDLTSAFNRMQERLTRFVSDRTRILAAVGHDLRSPLTALRVRVELVDDEETRTSLITSIEEMQSMVEATLTFARSLAAQEELTTVSVSEFLARLQDDMVEVFEIFGGPDVTIHLRQNAMRRALRNVLENAIRYGKRARLSWSVAEDVATFVVTDDGPGIPEKEFDRVFDPFYRLEGSRSMETGGYGLGLSIARSLVRGHGGDVALSNRPEGGLDVAISVPTTSGTTGSTSFNAGPVYPASLARLDP</sequence>
<dbReference type="Gene3D" id="1.10.287.130">
    <property type="match status" value="1"/>
</dbReference>
<reference evidence="13 14" key="1">
    <citation type="journal article" date="2014" name="Antonie Van Leeuwenhoek">
        <title>Roseivivax atlanticus sp. nov., isolated from surface seawater of the Atlantic Ocean.</title>
        <authorList>
            <person name="Li G."/>
            <person name="Lai Q."/>
            <person name="Liu X."/>
            <person name="Sun F."/>
            <person name="Shao Z."/>
        </authorList>
    </citation>
    <scope>NUCLEOTIDE SEQUENCE [LARGE SCALE GENOMIC DNA]</scope>
    <source>
        <strain evidence="13 14">22II-s10s</strain>
    </source>
</reference>
<evidence type="ECO:0000313" key="14">
    <source>
        <dbReference type="Proteomes" id="UP000019063"/>
    </source>
</evidence>
<keyword evidence="10" id="KW-0472">Membrane</keyword>
<dbReference type="InterPro" id="IPR003594">
    <property type="entry name" value="HATPase_dom"/>
</dbReference>
<dbReference type="Pfam" id="PF00672">
    <property type="entry name" value="HAMP"/>
    <property type="match status" value="1"/>
</dbReference>
<keyword evidence="7" id="KW-0547">Nucleotide-binding</keyword>
<dbReference type="CDD" id="cd00082">
    <property type="entry name" value="HisKA"/>
    <property type="match status" value="1"/>
</dbReference>
<dbReference type="InterPro" id="IPR003661">
    <property type="entry name" value="HisK_dim/P_dom"/>
</dbReference>
<dbReference type="GO" id="GO:0005886">
    <property type="term" value="C:plasma membrane"/>
    <property type="evidence" value="ECO:0007669"/>
    <property type="project" value="UniProtKB-SubCell"/>
</dbReference>
<name>W4HGT5_9RHOB</name>
<accession>W4HGT5</accession>
<keyword evidence="14" id="KW-1185">Reference proteome</keyword>
<dbReference type="SUPFAM" id="SSF47384">
    <property type="entry name" value="Homodimeric domain of signal transducing histidine kinase"/>
    <property type="match status" value="1"/>
</dbReference>
<keyword evidence="8 13" id="KW-0418">Kinase</keyword>
<dbReference type="PRINTS" id="PR00344">
    <property type="entry name" value="BCTRLSENSOR"/>
</dbReference>
<feature type="transmembrane region" description="Helical" evidence="10">
    <location>
        <begin position="180"/>
        <end position="202"/>
    </location>
</feature>
<evidence type="ECO:0000256" key="6">
    <source>
        <dbReference type="ARBA" id="ARBA00022679"/>
    </source>
</evidence>
<dbReference type="STRING" id="1379903.ATO8_17935"/>
<dbReference type="SMART" id="SM00387">
    <property type="entry name" value="HATPase_c"/>
    <property type="match status" value="1"/>
</dbReference>
<evidence type="ECO:0000256" key="1">
    <source>
        <dbReference type="ARBA" id="ARBA00000085"/>
    </source>
</evidence>
<dbReference type="AlphaFoldDB" id="W4HGT5"/>
<dbReference type="SUPFAM" id="SSF55874">
    <property type="entry name" value="ATPase domain of HSP90 chaperone/DNA topoisomerase II/histidine kinase"/>
    <property type="match status" value="1"/>
</dbReference>
<evidence type="ECO:0000256" key="10">
    <source>
        <dbReference type="SAM" id="Phobius"/>
    </source>
</evidence>
<dbReference type="PROSITE" id="PS50885">
    <property type="entry name" value="HAMP"/>
    <property type="match status" value="1"/>
</dbReference>
<evidence type="ECO:0000259" key="11">
    <source>
        <dbReference type="PROSITE" id="PS50109"/>
    </source>
</evidence>
<dbReference type="InterPro" id="IPR036097">
    <property type="entry name" value="HisK_dim/P_sf"/>
</dbReference>
<dbReference type="SMART" id="SM00304">
    <property type="entry name" value="HAMP"/>
    <property type="match status" value="1"/>
</dbReference>
<comment type="caution">
    <text evidence="13">The sequence shown here is derived from an EMBL/GenBank/DDBJ whole genome shotgun (WGS) entry which is preliminary data.</text>
</comment>
<dbReference type="InterPro" id="IPR003660">
    <property type="entry name" value="HAMP_dom"/>
</dbReference>
<gene>
    <name evidence="13" type="ORF">ATO8_17935</name>
</gene>
<dbReference type="Proteomes" id="UP000019063">
    <property type="component" value="Unassembled WGS sequence"/>
</dbReference>
<dbReference type="PROSITE" id="PS50109">
    <property type="entry name" value="HIS_KIN"/>
    <property type="match status" value="1"/>
</dbReference>
<dbReference type="Pfam" id="PF02518">
    <property type="entry name" value="HATPase_c"/>
    <property type="match status" value="1"/>
</dbReference>
<organism evidence="13 14">
    <name type="scientific">Roseivivax marinus</name>
    <dbReference type="NCBI Taxonomy" id="1379903"/>
    <lineage>
        <taxon>Bacteria</taxon>
        <taxon>Pseudomonadati</taxon>
        <taxon>Pseudomonadota</taxon>
        <taxon>Alphaproteobacteria</taxon>
        <taxon>Rhodobacterales</taxon>
        <taxon>Roseobacteraceae</taxon>
        <taxon>Roseivivax</taxon>
    </lineage>
</organism>
<keyword evidence="10" id="KW-0812">Transmembrane</keyword>
<comment type="subcellular location">
    <subcellularLocation>
        <location evidence="2">Cell membrane</location>
        <topology evidence="2">Multi-pass membrane protein</topology>
    </subcellularLocation>
</comment>
<dbReference type="EC" id="2.7.13.3" evidence="3"/>
<dbReference type="GO" id="GO:0000155">
    <property type="term" value="F:phosphorelay sensor kinase activity"/>
    <property type="evidence" value="ECO:0007669"/>
    <property type="project" value="InterPro"/>
</dbReference>
<feature type="domain" description="HAMP" evidence="12">
    <location>
        <begin position="203"/>
        <end position="255"/>
    </location>
</feature>
<dbReference type="CDD" id="cd06225">
    <property type="entry name" value="HAMP"/>
    <property type="match status" value="1"/>
</dbReference>
<dbReference type="RefSeq" id="WP_081749857.1">
    <property type="nucleotide sequence ID" value="NZ_AQQW01000014.1"/>
</dbReference>
<dbReference type="InterPro" id="IPR036890">
    <property type="entry name" value="HATPase_C_sf"/>
</dbReference>
<keyword evidence="10" id="KW-1133">Transmembrane helix</keyword>
<dbReference type="Pfam" id="PF00512">
    <property type="entry name" value="HisKA"/>
    <property type="match status" value="1"/>
</dbReference>
<dbReference type="GO" id="GO:0005524">
    <property type="term" value="F:ATP binding"/>
    <property type="evidence" value="ECO:0007669"/>
    <property type="project" value="UniProtKB-KW"/>
</dbReference>
<evidence type="ECO:0000256" key="9">
    <source>
        <dbReference type="ARBA" id="ARBA00022840"/>
    </source>
</evidence>
<evidence type="ECO:0000256" key="3">
    <source>
        <dbReference type="ARBA" id="ARBA00012438"/>
    </source>
</evidence>
<evidence type="ECO:0000256" key="7">
    <source>
        <dbReference type="ARBA" id="ARBA00022741"/>
    </source>
</evidence>
<proteinExistence type="predicted"/>
<dbReference type="PANTHER" id="PTHR44936:SF10">
    <property type="entry name" value="SENSOR PROTEIN RSTB"/>
    <property type="match status" value="1"/>
</dbReference>
<dbReference type="eggNOG" id="COG2205">
    <property type="taxonomic scope" value="Bacteria"/>
</dbReference>
<evidence type="ECO:0000259" key="12">
    <source>
        <dbReference type="PROSITE" id="PS50885"/>
    </source>
</evidence>
<keyword evidence="4" id="KW-1003">Cell membrane</keyword>
<protein>
    <recommendedName>
        <fullName evidence="3">histidine kinase</fullName>
        <ecNumber evidence="3">2.7.13.3</ecNumber>
    </recommendedName>
</protein>
<evidence type="ECO:0000256" key="4">
    <source>
        <dbReference type="ARBA" id="ARBA00022475"/>
    </source>
</evidence>
<evidence type="ECO:0000256" key="5">
    <source>
        <dbReference type="ARBA" id="ARBA00022553"/>
    </source>
</evidence>
<dbReference type="InterPro" id="IPR005467">
    <property type="entry name" value="His_kinase_dom"/>
</dbReference>
<feature type="domain" description="Histidine kinase" evidence="11">
    <location>
        <begin position="263"/>
        <end position="459"/>
    </location>
</feature>
<dbReference type="Gene3D" id="6.10.340.10">
    <property type="match status" value="1"/>
</dbReference>
<dbReference type="SMART" id="SM00388">
    <property type="entry name" value="HisKA"/>
    <property type="match status" value="1"/>
</dbReference>
<evidence type="ECO:0000313" key="13">
    <source>
        <dbReference type="EMBL" id="ETW11215.1"/>
    </source>
</evidence>
<keyword evidence="6" id="KW-0808">Transferase</keyword>